<proteinExistence type="predicted"/>
<dbReference type="NCBIfam" id="TIGR03083">
    <property type="entry name" value="maleylpyruvate isomerase family mycothiol-dependent enzyme"/>
    <property type="match status" value="1"/>
</dbReference>
<dbReference type="InterPro" id="IPR017517">
    <property type="entry name" value="Maleyloyr_isom"/>
</dbReference>
<dbReference type="RefSeq" id="WP_170231602.1">
    <property type="nucleotide sequence ID" value="NZ_VFPA01000004.1"/>
</dbReference>
<dbReference type="Gene3D" id="1.20.120.450">
    <property type="entry name" value="dinb family like domain"/>
    <property type="match status" value="1"/>
</dbReference>
<dbReference type="InterPro" id="IPR034660">
    <property type="entry name" value="DinB/YfiT-like"/>
</dbReference>
<organism evidence="2 3">
    <name type="scientific">Pseudonocardia kunmingensis</name>
    <dbReference type="NCBI Taxonomy" id="630975"/>
    <lineage>
        <taxon>Bacteria</taxon>
        <taxon>Bacillati</taxon>
        <taxon>Actinomycetota</taxon>
        <taxon>Actinomycetes</taxon>
        <taxon>Pseudonocardiales</taxon>
        <taxon>Pseudonocardiaceae</taxon>
        <taxon>Pseudonocardia</taxon>
    </lineage>
</organism>
<name>A0A543D9F8_9PSEU</name>
<accession>A0A543D9F8</accession>
<evidence type="ECO:0000313" key="3">
    <source>
        <dbReference type="Proteomes" id="UP000315677"/>
    </source>
</evidence>
<dbReference type="Proteomes" id="UP000315677">
    <property type="component" value="Unassembled WGS sequence"/>
</dbReference>
<dbReference type="InterPro" id="IPR024344">
    <property type="entry name" value="MDMPI_metal-binding"/>
</dbReference>
<sequence>MRFGPKIDALGAFTRDRAVLLGLVRRLTADEWQRPTAAAPWRVRDVVAHLVGDDLNRLSRTRDAHSGPGPRAGEALAPFVHRINDEWVRVAQRLSGRVLTDLLAHTSPQVLAMWGALDPEAMTEGVSWAGPGPAPVWLDLARDFTEYWVHQQQIRDATGRPDPGDPAVLHTVLDTFLRAVPHTLSTHPRPDGETLGLTVDGPAGGRWTWRCDGRRWHWAAPSTPPGTLLAFPGPEPLWRLCVRMVEPDEARRAVAVSGDDALAAAFLQIVSIIR</sequence>
<dbReference type="EMBL" id="VFPA01000004">
    <property type="protein sequence ID" value="TQM05950.1"/>
    <property type="molecule type" value="Genomic_DNA"/>
</dbReference>
<dbReference type="Pfam" id="PF11716">
    <property type="entry name" value="MDMPI_N"/>
    <property type="match status" value="1"/>
</dbReference>
<evidence type="ECO:0000313" key="2">
    <source>
        <dbReference type="EMBL" id="TQM05950.1"/>
    </source>
</evidence>
<feature type="domain" description="Mycothiol-dependent maleylpyruvate isomerase metal-binding" evidence="1">
    <location>
        <begin position="18"/>
        <end position="154"/>
    </location>
</feature>
<gene>
    <name evidence="2" type="ORF">FB558_6174</name>
</gene>
<evidence type="ECO:0000259" key="1">
    <source>
        <dbReference type="Pfam" id="PF11716"/>
    </source>
</evidence>
<dbReference type="GO" id="GO:0046872">
    <property type="term" value="F:metal ion binding"/>
    <property type="evidence" value="ECO:0007669"/>
    <property type="project" value="InterPro"/>
</dbReference>
<dbReference type="SUPFAM" id="SSF109854">
    <property type="entry name" value="DinB/YfiT-like putative metalloenzymes"/>
    <property type="match status" value="1"/>
</dbReference>
<comment type="caution">
    <text evidence="2">The sequence shown here is derived from an EMBL/GenBank/DDBJ whole genome shotgun (WGS) entry which is preliminary data.</text>
</comment>
<keyword evidence="3" id="KW-1185">Reference proteome</keyword>
<dbReference type="AlphaFoldDB" id="A0A543D9F8"/>
<protein>
    <submittedName>
        <fullName evidence="2">Uncharacterized protein (TIGR03083 family)</fullName>
    </submittedName>
</protein>
<reference evidence="2 3" key="1">
    <citation type="submission" date="2019-06" db="EMBL/GenBank/DDBJ databases">
        <title>Sequencing the genomes of 1000 actinobacteria strains.</title>
        <authorList>
            <person name="Klenk H.-P."/>
        </authorList>
    </citation>
    <scope>NUCLEOTIDE SEQUENCE [LARGE SCALE GENOMIC DNA]</scope>
    <source>
        <strain evidence="2 3">DSM 45301</strain>
    </source>
</reference>